<protein>
    <submittedName>
        <fullName evidence="1">Uncharacterized protein</fullName>
    </submittedName>
</protein>
<accession>A0A397V433</accession>
<dbReference type="AlphaFoldDB" id="A0A397V433"/>
<evidence type="ECO:0000313" key="1">
    <source>
        <dbReference type="EMBL" id="RIB17175.1"/>
    </source>
</evidence>
<organism evidence="1 2">
    <name type="scientific">Gigaspora rosea</name>
    <dbReference type="NCBI Taxonomy" id="44941"/>
    <lineage>
        <taxon>Eukaryota</taxon>
        <taxon>Fungi</taxon>
        <taxon>Fungi incertae sedis</taxon>
        <taxon>Mucoromycota</taxon>
        <taxon>Glomeromycotina</taxon>
        <taxon>Glomeromycetes</taxon>
        <taxon>Diversisporales</taxon>
        <taxon>Gigasporaceae</taxon>
        <taxon>Gigaspora</taxon>
    </lineage>
</organism>
<gene>
    <name evidence="1" type="ORF">C2G38_1969161</name>
</gene>
<dbReference type="OrthoDB" id="7392499at2759"/>
<reference evidence="1 2" key="1">
    <citation type="submission" date="2018-06" db="EMBL/GenBank/DDBJ databases">
        <title>Comparative genomics reveals the genomic features of Rhizophagus irregularis, R. cerebriforme, R. diaphanum and Gigaspora rosea, and their symbiotic lifestyle signature.</title>
        <authorList>
            <person name="Morin E."/>
            <person name="San Clemente H."/>
            <person name="Chen E.C.H."/>
            <person name="De La Providencia I."/>
            <person name="Hainaut M."/>
            <person name="Kuo A."/>
            <person name="Kohler A."/>
            <person name="Murat C."/>
            <person name="Tang N."/>
            <person name="Roy S."/>
            <person name="Loubradou J."/>
            <person name="Henrissat B."/>
            <person name="Grigoriev I.V."/>
            <person name="Corradi N."/>
            <person name="Roux C."/>
            <person name="Martin F.M."/>
        </authorList>
    </citation>
    <scope>NUCLEOTIDE SEQUENCE [LARGE SCALE GENOMIC DNA]</scope>
    <source>
        <strain evidence="1 2">DAOM 194757</strain>
    </source>
</reference>
<name>A0A397V433_9GLOM</name>
<evidence type="ECO:0000313" key="2">
    <source>
        <dbReference type="Proteomes" id="UP000266673"/>
    </source>
</evidence>
<dbReference type="Proteomes" id="UP000266673">
    <property type="component" value="Unassembled WGS sequence"/>
</dbReference>
<comment type="caution">
    <text evidence="1">The sequence shown here is derived from an EMBL/GenBank/DDBJ whole genome shotgun (WGS) entry which is preliminary data.</text>
</comment>
<keyword evidence="2" id="KW-1185">Reference proteome</keyword>
<dbReference type="EMBL" id="QKWP01000625">
    <property type="protein sequence ID" value="RIB17175.1"/>
    <property type="molecule type" value="Genomic_DNA"/>
</dbReference>
<sequence>MIIIAPNGHFLMHMPQPIHNSSDMKAILLSGIIALKYLPILTTGHDFLHSCLHFLGLHLSELTIAILVNLSLILV</sequence>
<proteinExistence type="predicted"/>